<accession>A0A0D2VAW7</accession>
<dbReference type="InterPro" id="IPR005302">
    <property type="entry name" value="MoCF_Sase_C"/>
</dbReference>
<dbReference type="EMBL" id="CM001752">
    <property type="protein sequence ID" value="KJB79469.1"/>
    <property type="molecule type" value="Genomic_DNA"/>
</dbReference>
<name>A0A0D2VAW7_GOSRA</name>
<dbReference type="Gramene" id="KJB79469">
    <property type="protein sequence ID" value="KJB79469"/>
    <property type="gene ID" value="B456_013G051600"/>
</dbReference>
<evidence type="ECO:0000313" key="2">
    <source>
        <dbReference type="EMBL" id="KJB79469.1"/>
    </source>
</evidence>
<gene>
    <name evidence="2" type="ORF">B456_013G051600</name>
</gene>
<keyword evidence="3" id="KW-1185">Reference proteome</keyword>
<protein>
    <recommendedName>
        <fullName evidence="1">MOSC domain-containing protein</fullName>
    </recommendedName>
</protein>
<dbReference type="GO" id="GO:0030170">
    <property type="term" value="F:pyridoxal phosphate binding"/>
    <property type="evidence" value="ECO:0007669"/>
    <property type="project" value="InterPro"/>
</dbReference>
<dbReference type="Proteomes" id="UP000032304">
    <property type="component" value="Chromosome 13"/>
</dbReference>
<sequence length="81" mass="8987">MMRFRPNLVISGGEPYAEDGWRNLRIGNTYFSVTCVEEKAVLSQEAYILLYAKQGIPCFSIVIEVQKPCADPGNSDSSPKS</sequence>
<reference evidence="2 3" key="1">
    <citation type="journal article" date="2012" name="Nature">
        <title>Repeated polyploidization of Gossypium genomes and the evolution of spinnable cotton fibres.</title>
        <authorList>
            <person name="Paterson A.H."/>
            <person name="Wendel J.F."/>
            <person name="Gundlach H."/>
            <person name="Guo H."/>
            <person name="Jenkins J."/>
            <person name="Jin D."/>
            <person name="Llewellyn D."/>
            <person name="Showmaker K.C."/>
            <person name="Shu S."/>
            <person name="Udall J."/>
            <person name="Yoo M.J."/>
            <person name="Byers R."/>
            <person name="Chen W."/>
            <person name="Doron-Faigenboim A."/>
            <person name="Duke M.V."/>
            <person name="Gong L."/>
            <person name="Grimwood J."/>
            <person name="Grover C."/>
            <person name="Grupp K."/>
            <person name="Hu G."/>
            <person name="Lee T.H."/>
            <person name="Li J."/>
            <person name="Lin L."/>
            <person name="Liu T."/>
            <person name="Marler B.S."/>
            <person name="Page J.T."/>
            <person name="Roberts A.W."/>
            <person name="Romanel E."/>
            <person name="Sanders W.S."/>
            <person name="Szadkowski E."/>
            <person name="Tan X."/>
            <person name="Tang H."/>
            <person name="Xu C."/>
            <person name="Wang J."/>
            <person name="Wang Z."/>
            <person name="Zhang D."/>
            <person name="Zhang L."/>
            <person name="Ashrafi H."/>
            <person name="Bedon F."/>
            <person name="Bowers J.E."/>
            <person name="Brubaker C.L."/>
            <person name="Chee P.W."/>
            <person name="Das S."/>
            <person name="Gingle A.R."/>
            <person name="Haigler C.H."/>
            <person name="Harker D."/>
            <person name="Hoffmann L.V."/>
            <person name="Hovav R."/>
            <person name="Jones D.C."/>
            <person name="Lemke C."/>
            <person name="Mansoor S."/>
            <person name="ur Rahman M."/>
            <person name="Rainville L.N."/>
            <person name="Rambani A."/>
            <person name="Reddy U.K."/>
            <person name="Rong J.K."/>
            <person name="Saranga Y."/>
            <person name="Scheffler B.E."/>
            <person name="Scheffler J.A."/>
            <person name="Stelly D.M."/>
            <person name="Triplett B.A."/>
            <person name="Van Deynze A."/>
            <person name="Vaslin M.F."/>
            <person name="Waghmare V.N."/>
            <person name="Walford S.A."/>
            <person name="Wright R.J."/>
            <person name="Zaki E.A."/>
            <person name="Zhang T."/>
            <person name="Dennis E.S."/>
            <person name="Mayer K.F."/>
            <person name="Peterson D.G."/>
            <person name="Rokhsar D.S."/>
            <person name="Wang X."/>
            <person name="Schmutz J."/>
        </authorList>
    </citation>
    <scope>NUCLEOTIDE SEQUENCE [LARGE SCALE GENOMIC DNA]</scope>
</reference>
<feature type="domain" description="MOSC" evidence="1">
    <location>
        <begin position="1"/>
        <end position="81"/>
    </location>
</feature>
<organism evidence="2 3">
    <name type="scientific">Gossypium raimondii</name>
    <name type="common">Peruvian cotton</name>
    <name type="synonym">Gossypium klotzschianum subsp. raimondii</name>
    <dbReference type="NCBI Taxonomy" id="29730"/>
    <lineage>
        <taxon>Eukaryota</taxon>
        <taxon>Viridiplantae</taxon>
        <taxon>Streptophyta</taxon>
        <taxon>Embryophyta</taxon>
        <taxon>Tracheophyta</taxon>
        <taxon>Spermatophyta</taxon>
        <taxon>Magnoliopsida</taxon>
        <taxon>eudicotyledons</taxon>
        <taxon>Gunneridae</taxon>
        <taxon>Pentapetalae</taxon>
        <taxon>rosids</taxon>
        <taxon>malvids</taxon>
        <taxon>Malvales</taxon>
        <taxon>Malvaceae</taxon>
        <taxon>Malvoideae</taxon>
        <taxon>Gossypium</taxon>
    </lineage>
</organism>
<proteinExistence type="predicted"/>
<evidence type="ECO:0000259" key="1">
    <source>
        <dbReference type="PROSITE" id="PS51340"/>
    </source>
</evidence>
<dbReference type="GO" id="GO:0030151">
    <property type="term" value="F:molybdenum ion binding"/>
    <property type="evidence" value="ECO:0007669"/>
    <property type="project" value="InterPro"/>
</dbReference>
<dbReference type="AlphaFoldDB" id="A0A0D2VAW7"/>
<dbReference type="PROSITE" id="PS51340">
    <property type="entry name" value="MOSC"/>
    <property type="match status" value="1"/>
</dbReference>
<dbReference type="GO" id="GO:0003824">
    <property type="term" value="F:catalytic activity"/>
    <property type="evidence" value="ECO:0007669"/>
    <property type="project" value="InterPro"/>
</dbReference>
<dbReference type="OrthoDB" id="10264306at2759"/>
<dbReference type="Pfam" id="PF03473">
    <property type="entry name" value="MOSC"/>
    <property type="match status" value="1"/>
</dbReference>
<evidence type="ECO:0000313" key="3">
    <source>
        <dbReference type="Proteomes" id="UP000032304"/>
    </source>
</evidence>
<dbReference type="STRING" id="29730.A0A0D2VAW7"/>